<protein>
    <submittedName>
        <fullName evidence="2">Type II secretion system F domain protein</fullName>
    </submittedName>
</protein>
<keyword evidence="1" id="KW-0472">Membrane</keyword>
<keyword evidence="1" id="KW-1133">Transmembrane helix</keyword>
<dbReference type="HOGENOM" id="CLU_065779_1_0_11"/>
<dbReference type="RefSeq" id="WP_013672615.1">
    <property type="nucleotide sequence ID" value="NC_015312.1"/>
</dbReference>
<name>F4CIS9_PSEUX</name>
<keyword evidence="1" id="KW-0812">Transmembrane</keyword>
<dbReference type="Proteomes" id="UP000007809">
    <property type="component" value="Chromosome"/>
</dbReference>
<evidence type="ECO:0000313" key="3">
    <source>
        <dbReference type="Proteomes" id="UP000007809"/>
    </source>
</evidence>
<dbReference type="EMBL" id="CP002593">
    <property type="protein sequence ID" value="AEA22674.1"/>
    <property type="molecule type" value="Genomic_DNA"/>
</dbReference>
<organism evidence="2 3">
    <name type="scientific">Pseudonocardia dioxanivorans (strain ATCC 55486 / DSM 44775 / JCM 13855 / CB1190)</name>
    <dbReference type="NCBI Taxonomy" id="675635"/>
    <lineage>
        <taxon>Bacteria</taxon>
        <taxon>Bacillati</taxon>
        <taxon>Actinomycetota</taxon>
        <taxon>Actinomycetes</taxon>
        <taxon>Pseudonocardiales</taxon>
        <taxon>Pseudonocardiaceae</taxon>
        <taxon>Pseudonocardia</taxon>
    </lineage>
</organism>
<feature type="transmembrane region" description="Helical" evidence="1">
    <location>
        <begin position="239"/>
        <end position="259"/>
    </location>
</feature>
<gene>
    <name evidence="2" type="ordered locus">Psed_0402</name>
</gene>
<reference evidence="2 3" key="1">
    <citation type="journal article" date="2011" name="J. Bacteriol.">
        <title>Genome sequence of the 1,4-dioxane-degrading Pseudonocardia dioxanivorans strain CB1190.</title>
        <authorList>
            <person name="Sales C.M."/>
            <person name="Mahendra S."/>
            <person name="Grostern A."/>
            <person name="Parales R.E."/>
            <person name="Goodwin L.A."/>
            <person name="Woyke T."/>
            <person name="Nolan M."/>
            <person name="Lapidus A."/>
            <person name="Chertkov O."/>
            <person name="Ovchinnikova G."/>
            <person name="Sczyrba A."/>
            <person name="Alvarez-Cohen L."/>
        </authorList>
    </citation>
    <scope>NUCLEOTIDE SEQUENCE [LARGE SCALE GENOMIC DNA]</scope>
    <source>
        <strain evidence="3">ATCC 55486 / DSM 44775 / JCM 13855 / CB1190</strain>
    </source>
</reference>
<feature type="transmembrane region" description="Helical" evidence="1">
    <location>
        <begin position="46"/>
        <end position="74"/>
    </location>
</feature>
<feature type="transmembrane region" description="Helical" evidence="1">
    <location>
        <begin position="208"/>
        <end position="227"/>
    </location>
</feature>
<sequence length="269" mass="26830">MVSAALAALAAAAAVLPSEHPTARLRHVLGGSSQTVGRRLPRPTPALWAVVAAAVVAGVVAGPGGALAGTVAGSTWLRRRSRRRADAAAAVAGLELAEALARICDELRAGAHPGAALAGIDADGAAARAALRPALGAAELGETVPTALARAAAPAGLAADVDRVTAAWTLSDRHGVPLATVLAAVAADLRWRVEFGNRVRAELAGPRATATVLTLLPLLGLAFGQLMGADPLGVLRDGLLGTLLLGCGTLLTAAGVAWSEHILRAAVPR</sequence>
<dbReference type="KEGG" id="pdx:Psed_0402"/>
<proteinExistence type="predicted"/>
<evidence type="ECO:0000313" key="2">
    <source>
        <dbReference type="EMBL" id="AEA22674.1"/>
    </source>
</evidence>
<dbReference type="PANTHER" id="PTHR35007:SF4">
    <property type="entry name" value="CONSERVED TRANSMEMBRANE PROTEIN-RELATED"/>
    <property type="match status" value="1"/>
</dbReference>
<accession>F4CIS9</accession>
<dbReference type="PANTHER" id="PTHR35007">
    <property type="entry name" value="INTEGRAL MEMBRANE PROTEIN-RELATED"/>
    <property type="match status" value="1"/>
</dbReference>
<evidence type="ECO:0000256" key="1">
    <source>
        <dbReference type="SAM" id="Phobius"/>
    </source>
</evidence>
<dbReference type="eggNOG" id="COG4965">
    <property type="taxonomic scope" value="Bacteria"/>
</dbReference>
<keyword evidence="3" id="KW-1185">Reference proteome</keyword>
<dbReference type="STRING" id="675635.Psed_0402"/>
<dbReference type="AlphaFoldDB" id="F4CIS9"/>